<dbReference type="Proteomes" id="UP001164726">
    <property type="component" value="Chromosome"/>
</dbReference>
<dbReference type="PROSITE" id="PS51257">
    <property type="entry name" value="PROKAR_LIPOPROTEIN"/>
    <property type="match status" value="1"/>
</dbReference>
<proteinExistence type="predicted"/>
<keyword evidence="1" id="KW-0732">Signal</keyword>
<evidence type="ECO:0008006" key="4">
    <source>
        <dbReference type="Google" id="ProtNLM"/>
    </source>
</evidence>
<keyword evidence="3" id="KW-1185">Reference proteome</keyword>
<evidence type="ECO:0000256" key="1">
    <source>
        <dbReference type="SAM" id="SignalP"/>
    </source>
</evidence>
<dbReference type="RefSeq" id="WP_275420818.1">
    <property type="nucleotide sequence ID" value="NZ_CP106877.1"/>
</dbReference>
<organism evidence="2 3">
    <name type="scientific">Fervidibacillus halotolerans</name>
    <dbReference type="NCBI Taxonomy" id="2980027"/>
    <lineage>
        <taxon>Bacteria</taxon>
        <taxon>Bacillati</taxon>
        <taxon>Bacillota</taxon>
        <taxon>Bacilli</taxon>
        <taxon>Bacillales</taxon>
        <taxon>Bacillaceae</taxon>
        <taxon>Fervidibacillus</taxon>
    </lineage>
</organism>
<accession>A0A9E8RZ04</accession>
<feature type="chain" id="PRO_5039419256" description="Lipoprotein" evidence="1">
    <location>
        <begin position="24"/>
        <end position="147"/>
    </location>
</feature>
<dbReference type="KEGG" id="fhl:OE105_00665"/>
<feature type="signal peptide" evidence="1">
    <location>
        <begin position="1"/>
        <end position="23"/>
    </location>
</feature>
<evidence type="ECO:0000313" key="3">
    <source>
        <dbReference type="Proteomes" id="UP001164726"/>
    </source>
</evidence>
<gene>
    <name evidence="2" type="ORF">OE105_00665</name>
</gene>
<name>A0A9E8RZ04_9BACI</name>
<reference evidence="2" key="1">
    <citation type="submission" date="2022-09" db="EMBL/GenBank/DDBJ databases">
        <title>Complete Genomes of Fervidibacillus albus and Fervidibacillus halotolerans isolated from tidal flat sediments.</title>
        <authorList>
            <person name="Kwon K.K."/>
            <person name="Yang S.-H."/>
            <person name="Park M.J."/>
            <person name="Oh H.-M."/>
        </authorList>
    </citation>
    <scope>NUCLEOTIDE SEQUENCE</scope>
    <source>
        <strain evidence="2">MEBiC13594</strain>
    </source>
</reference>
<dbReference type="EMBL" id="CP106877">
    <property type="protein sequence ID" value="WAA12689.1"/>
    <property type="molecule type" value="Genomic_DNA"/>
</dbReference>
<evidence type="ECO:0000313" key="2">
    <source>
        <dbReference type="EMBL" id="WAA12689.1"/>
    </source>
</evidence>
<protein>
    <recommendedName>
        <fullName evidence="4">Lipoprotein</fullName>
    </recommendedName>
</protein>
<dbReference type="AlphaFoldDB" id="A0A9E8RZ04"/>
<sequence>MKKIFRMLLLMSLISFTLGCSNMYNKPPMALYIKNNSAFDFYSVELTWHKSRNDIRTQVVVNADGTAMKKGELIPFYFNSSDFVSGQKTTFEIAVFVDPSQRNKITIDPPISLYYTNDEKYYLSISGNTIDHLVIQLDEQSDVERNH</sequence>